<dbReference type="InterPro" id="IPR001638">
    <property type="entry name" value="Solute-binding_3/MltF_N"/>
</dbReference>
<dbReference type="PANTHER" id="PTHR35936">
    <property type="entry name" value="MEMBRANE-BOUND LYTIC MUREIN TRANSGLYCOSYLASE F"/>
    <property type="match status" value="1"/>
</dbReference>
<name>A0A6G7YBI6_9ACTN</name>
<keyword evidence="3 5" id="KW-0732">Signal</keyword>
<dbReference type="Proteomes" id="UP000501058">
    <property type="component" value="Chromosome"/>
</dbReference>
<keyword evidence="8" id="KW-1185">Reference proteome</keyword>
<evidence type="ECO:0000256" key="3">
    <source>
        <dbReference type="ARBA" id="ARBA00022729"/>
    </source>
</evidence>
<dbReference type="AlphaFoldDB" id="A0A6G7YBI6"/>
<dbReference type="PROSITE" id="PS51257">
    <property type="entry name" value="PROKAR_LIPOPROTEIN"/>
    <property type="match status" value="1"/>
</dbReference>
<evidence type="ECO:0000256" key="5">
    <source>
        <dbReference type="SAM" id="SignalP"/>
    </source>
</evidence>
<dbReference type="PANTHER" id="PTHR35936:SF17">
    <property type="entry name" value="ARGININE-BINDING EXTRACELLULAR PROTEIN ARTP"/>
    <property type="match status" value="1"/>
</dbReference>
<feature type="domain" description="Solute-binding protein family 3/N-terminal" evidence="6">
    <location>
        <begin position="48"/>
        <end position="269"/>
    </location>
</feature>
<sequence>MVKKPYVAAAVVAATALALSGCANNSAAPAGPQTTAGTGGVALVSPGKLTVCTHLAYKPFQYTDGGKIVGFDVDLMDLVAKKLGVTQEIVDIEFGQITSGAVFTAKKCDAGAAAITITDERQKATGFSKPYFASKQALLVKADSGITKLADLKGKELGVQTDTTGQKFAEEKAAEVGYTTKVYDDMPTGSNAVLAGTVAGSMNDNGVLLDFAKDNPTTKVVEEFDTGEHYGFNVGKDNAALATAIDEALDAAKADGTFNTIYKKWFGVDAPK</sequence>
<dbReference type="SMART" id="SM00062">
    <property type="entry name" value="PBPb"/>
    <property type="match status" value="1"/>
</dbReference>
<comment type="subcellular location">
    <subcellularLocation>
        <location evidence="1">Cell envelope</location>
    </subcellularLocation>
</comment>
<comment type="similarity">
    <text evidence="2 4">Belongs to the bacterial solute-binding protein 3 family.</text>
</comment>
<feature type="chain" id="PRO_5039699038" evidence="5">
    <location>
        <begin position="24"/>
        <end position="272"/>
    </location>
</feature>
<dbReference type="KEGG" id="prv:G7070_15435"/>
<feature type="signal peptide" evidence="5">
    <location>
        <begin position="1"/>
        <end position="23"/>
    </location>
</feature>
<evidence type="ECO:0000256" key="2">
    <source>
        <dbReference type="ARBA" id="ARBA00010333"/>
    </source>
</evidence>
<gene>
    <name evidence="7" type="ORF">G7070_15435</name>
</gene>
<dbReference type="Pfam" id="PF00497">
    <property type="entry name" value="SBP_bac_3"/>
    <property type="match status" value="1"/>
</dbReference>
<dbReference type="GO" id="GO:0030313">
    <property type="term" value="C:cell envelope"/>
    <property type="evidence" value="ECO:0007669"/>
    <property type="project" value="UniProtKB-SubCell"/>
</dbReference>
<evidence type="ECO:0000259" key="6">
    <source>
        <dbReference type="SMART" id="SM00062"/>
    </source>
</evidence>
<dbReference type="Gene3D" id="3.40.190.10">
    <property type="entry name" value="Periplasmic binding protein-like II"/>
    <property type="match status" value="2"/>
</dbReference>
<reference evidence="7 8" key="1">
    <citation type="submission" date="2020-03" db="EMBL/GenBank/DDBJ databases">
        <title>Propioniciclava sp. nov., isolated from Hydrophilus acuminatus.</title>
        <authorList>
            <person name="Hyun D.-W."/>
            <person name="Bae J.-W."/>
        </authorList>
    </citation>
    <scope>NUCLEOTIDE SEQUENCE [LARGE SCALE GENOMIC DNA]</scope>
    <source>
        <strain evidence="7 8">HDW11</strain>
    </source>
</reference>
<evidence type="ECO:0000313" key="8">
    <source>
        <dbReference type="Proteomes" id="UP000501058"/>
    </source>
</evidence>
<evidence type="ECO:0000256" key="1">
    <source>
        <dbReference type="ARBA" id="ARBA00004196"/>
    </source>
</evidence>
<evidence type="ECO:0000256" key="4">
    <source>
        <dbReference type="RuleBase" id="RU003744"/>
    </source>
</evidence>
<organism evidence="7 8">
    <name type="scientific">Propioniciclava coleopterorum</name>
    <dbReference type="NCBI Taxonomy" id="2714937"/>
    <lineage>
        <taxon>Bacteria</taxon>
        <taxon>Bacillati</taxon>
        <taxon>Actinomycetota</taxon>
        <taxon>Actinomycetes</taxon>
        <taxon>Propionibacteriales</taxon>
        <taxon>Propionibacteriaceae</taxon>
        <taxon>Propioniciclava</taxon>
    </lineage>
</organism>
<dbReference type="InterPro" id="IPR018313">
    <property type="entry name" value="SBP_3_CS"/>
</dbReference>
<evidence type="ECO:0000313" key="7">
    <source>
        <dbReference type="EMBL" id="QIK74011.1"/>
    </source>
</evidence>
<dbReference type="SUPFAM" id="SSF53850">
    <property type="entry name" value="Periplasmic binding protein-like II"/>
    <property type="match status" value="1"/>
</dbReference>
<protein>
    <submittedName>
        <fullName evidence="7">Transporter substrate-binding domain-containing protein</fullName>
    </submittedName>
</protein>
<dbReference type="EMBL" id="CP049865">
    <property type="protein sequence ID" value="QIK74011.1"/>
    <property type="molecule type" value="Genomic_DNA"/>
</dbReference>
<proteinExistence type="inferred from homology"/>
<dbReference type="PROSITE" id="PS01039">
    <property type="entry name" value="SBP_BACTERIAL_3"/>
    <property type="match status" value="1"/>
</dbReference>
<accession>A0A6G7YBI6</accession>